<comment type="caution">
    <text evidence="5">The sequence shown here is derived from an EMBL/GenBank/DDBJ whole genome shotgun (WGS) entry which is preliminary data.</text>
</comment>
<feature type="domain" description="Nitroreductase" evidence="3">
    <location>
        <begin position="13"/>
        <end position="64"/>
    </location>
</feature>
<gene>
    <name evidence="6" type="ORF">ENM30_00365</name>
    <name evidence="5" type="ORF">ENT82_08270</name>
    <name evidence="4" type="ORF">ENU43_02455</name>
</gene>
<protein>
    <submittedName>
        <fullName evidence="5">Nitroreductase</fullName>
    </submittedName>
</protein>
<keyword evidence="2" id="KW-0560">Oxidoreductase</keyword>
<dbReference type="PANTHER" id="PTHR43673">
    <property type="entry name" value="NAD(P)H NITROREDUCTASE YDGI-RELATED"/>
    <property type="match status" value="1"/>
</dbReference>
<evidence type="ECO:0000259" key="3">
    <source>
        <dbReference type="Pfam" id="PF00881"/>
    </source>
</evidence>
<comment type="similarity">
    <text evidence="1">Belongs to the nitroreductase family.</text>
</comment>
<feature type="domain" description="Nitroreductase" evidence="3">
    <location>
        <begin position="82"/>
        <end position="143"/>
    </location>
</feature>
<evidence type="ECO:0000313" key="4">
    <source>
        <dbReference type="EMBL" id="HGL40514.1"/>
    </source>
</evidence>
<accession>A0A7C4E2I6</accession>
<sequence length="173" mass="19668">MKDDQCLRIVYSKRETREFLDKPVDMETISKILEAGRRAGSAKNRQPWQFILIRDKENLQKLSEYGQFAQHLPSAAFAVVITIPDTYFQDRFDAGRAAQNMMLAAHILGLGSCPITLHSEEKAKHYLNIPGDQRIAICIAFGHPKPSKPLGKIIRKPLQEILHIEKYGDQPKS</sequence>
<dbReference type="GO" id="GO:0016491">
    <property type="term" value="F:oxidoreductase activity"/>
    <property type="evidence" value="ECO:0007669"/>
    <property type="project" value="UniProtKB-KW"/>
</dbReference>
<dbReference type="SUPFAM" id="SSF55469">
    <property type="entry name" value="FMN-dependent nitroreductase-like"/>
    <property type="match status" value="1"/>
</dbReference>
<dbReference type="InterPro" id="IPR029479">
    <property type="entry name" value="Nitroreductase"/>
</dbReference>
<evidence type="ECO:0000256" key="1">
    <source>
        <dbReference type="ARBA" id="ARBA00007118"/>
    </source>
</evidence>
<dbReference type="EMBL" id="DTCM01000029">
    <property type="protein sequence ID" value="HGL40514.1"/>
    <property type="molecule type" value="Genomic_DNA"/>
</dbReference>
<dbReference type="InterPro" id="IPR000415">
    <property type="entry name" value="Nitroreductase-like"/>
</dbReference>
<dbReference type="AlphaFoldDB" id="A0A7C4E2I6"/>
<proteinExistence type="inferred from homology"/>
<dbReference type="PANTHER" id="PTHR43673:SF10">
    <property type="entry name" value="NADH DEHYDROGENASE_NAD(P)H NITROREDUCTASE XCC3605-RELATED"/>
    <property type="match status" value="1"/>
</dbReference>
<dbReference type="Gene3D" id="3.40.109.10">
    <property type="entry name" value="NADH Oxidase"/>
    <property type="match status" value="1"/>
</dbReference>
<organism evidence="5">
    <name type="scientific">Caldiarchaeum subterraneum</name>
    <dbReference type="NCBI Taxonomy" id="311458"/>
    <lineage>
        <taxon>Archaea</taxon>
        <taxon>Nitrososphaerota</taxon>
        <taxon>Candidatus Caldarchaeales</taxon>
        <taxon>Candidatus Caldarchaeaceae</taxon>
        <taxon>Candidatus Caldarchaeum</taxon>
    </lineage>
</organism>
<evidence type="ECO:0000256" key="2">
    <source>
        <dbReference type="ARBA" id="ARBA00023002"/>
    </source>
</evidence>
<dbReference type="Pfam" id="PF00881">
    <property type="entry name" value="Nitroreductase"/>
    <property type="match status" value="2"/>
</dbReference>
<evidence type="ECO:0000313" key="6">
    <source>
        <dbReference type="EMBL" id="HHN51746.1"/>
    </source>
</evidence>
<dbReference type="CDD" id="cd02136">
    <property type="entry name" value="PnbA_NfnB-like"/>
    <property type="match status" value="1"/>
</dbReference>
<reference evidence="5" key="1">
    <citation type="journal article" date="2020" name="mSystems">
        <title>Genome- and Community-Level Interaction Insights into Carbon Utilization and Element Cycling Functions of Hydrothermarchaeota in Hydrothermal Sediment.</title>
        <authorList>
            <person name="Zhou Z."/>
            <person name="Liu Y."/>
            <person name="Xu W."/>
            <person name="Pan J."/>
            <person name="Luo Z.H."/>
            <person name="Li M."/>
        </authorList>
    </citation>
    <scope>NUCLEOTIDE SEQUENCE [LARGE SCALE GENOMIC DNA]</scope>
    <source>
        <strain evidence="6">SpSt-1073</strain>
        <strain evidence="5">SpSt-613</strain>
        <strain evidence="4">SpSt-669</strain>
    </source>
</reference>
<dbReference type="EMBL" id="DTAD01000089">
    <property type="protein sequence ID" value="HGN91098.1"/>
    <property type="molecule type" value="Genomic_DNA"/>
</dbReference>
<dbReference type="EMBL" id="DRXG01000007">
    <property type="protein sequence ID" value="HHN51746.1"/>
    <property type="molecule type" value="Genomic_DNA"/>
</dbReference>
<name>A0A7C4E2I6_CALS0</name>
<evidence type="ECO:0000313" key="5">
    <source>
        <dbReference type="EMBL" id="HGN91098.1"/>
    </source>
</evidence>